<dbReference type="Proteomes" id="UP000204140">
    <property type="component" value="Segment"/>
</dbReference>
<keyword evidence="1" id="KW-0175">Coiled coil</keyword>
<dbReference type="GeneID" id="22109745"/>
<dbReference type="Gene3D" id="3.40.50.300">
    <property type="entry name" value="P-loop containing nucleotide triphosphate hydrolases"/>
    <property type="match status" value="2"/>
</dbReference>
<evidence type="ECO:0000313" key="3">
    <source>
        <dbReference type="EMBL" id="AIK68409.1"/>
    </source>
</evidence>
<keyword evidence="3" id="KW-0540">Nuclease</keyword>
<gene>
    <name evidence="3" type="ORF">P10VF_196</name>
</gene>
<dbReference type="GO" id="GO:0004519">
    <property type="term" value="F:endonuclease activity"/>
    <property type="evidence" value="ECO:0007669"/>
    <property type="project" value="UniProtKB-KW"/>
</dbReference>
<evidence type="ECO:0000313" key="4">
    <source>
        <dbReference type="Proteomes" id="UP000204140"/>
    </source>
</evidence>
<organism evidence="3 4">
    <name type="scientific">Rhizobium phage vB_RleM_P10VF</name>
    <dbReference type="NCBI Taxonomy" id="1527770"/>
    <lineage>
        <taxon>Viruses</taxon>
        <taxon>Duplodnaviria</taxon>
        <taxon>Heunggongvirae</taxon>
        <taxon>Uroviricota</taxon>
        <taxon>Caudoviricetes</taxon>
        <taxon>Pootjesviridae</taxon>
        <taxon>Innesvirus</taxon>
        <taxon>Innesvirus P10VF</taxon>
    </lineage>
</organism>
<keyword evidence="3" id="KW-0255">Endonuclease</keyword>
<evidence type="ECO:0000256" key="1">
    <source>
        <dbReference type="SAM" id="Coils"/>
    </source>
</evidence>
<reference evidence="3 4" key="1">
    <citation type="submission" date="2014-07" db="EMBL/GenBank/DDBJ databases">
        <title>Isolation and characterization of Rhizobium leguminosarum phages from western Canadian soils and complete genome sequences of rhizobiophages vB_RleS_L338C and vB_RleM_P10VF.</title>
        <authorList>
            <person name="Restrepo-Cordoba M."/>
            <person name="Halmillawewa A.P."/>
            <person name="Perry B."/>
            <person name="Hynes M.F."/>
            <person name="Yost C.K."/>
        </authorList>
    </citation>
    <scope>NUCLEOTIDE SEQUENCE [LARGE SCALE GENOMIC DNA]</scope>
</reference>
<protein>
    <submittedName>
        <fullName evidence="3">Putative endonuclease subunit</fullName>
    </submittedName>
</protein>
<evidence type="ECO:0000259" key="2">
    <source>
        <dbReference type="Pfam" id="PF13476"/>
    </source>
</evidence>
<feature type="coiled-coil region" evidence="1">
    <location>
        <begin position="292"/>
        <end position="383"/>
    </location>
</feature>
<dbReference type="GO" id="GO:0006302">
    <property type="term" value="P:double-strand break repair"/>
    <property type="evidence" value="ECO:0007669"/>
    <property type="project" value="InterPro"/>
</dbReference>
<dbReference type="OrthoDB" id="6017at10239"/>
<dbReference type="Pfam" id="PF13476">
    <property type="entry name" value="AAA_23"/>
    <property type="match status" value="1"/>
</dbReference>
<keyword evidence="3" id="KW-0378">Hydrolase</keyword>
<dbReference type="PANTHER" id="PTHR32114:SF2">
    <property type="entry name" value="ABC TRANSPORTER ABCH.3"/>
    <property type="match status" value="1"/>
</dbReference>
<dbReference type="PANTHER" id="PTHR32114">
    <property type="entry name" value="ABC TRANSPORTER ABCH.3"/>
    <property type="match status" value="1"/>
</dbReference>
<proteinExistence type="predicted"/>
<dbReference type="EMBL" id="KM199770">
    <property type="protein sequence ID" value="AIK68409.1"/>
    <property type="molecule type" value="Genomic_DNA"/>
</dbReference>
<feature type="domain" description="Rad50/SbcC-type AAA" evidence="2">
    <location>
        <begin position="8"/>
        <end position="218"/>
    </location>
</feature>
<dbReference type="RefSeq" id="YP_009099935.1">
    <property type="nucleotide sequence ID" value="NC_025429.1"/>
</dbReference>
<keyword evidence="4" id="KW-1185">Reference proteome</keyword>
<dbReference type="GO" id="GO:0016887">
    <property type="term" value="F:ATP hydrolysis activity"/>
    <property type="evidence" value="ECO:0007669"/>
    <property type="project" value="InterPro"/>
</dbReference>
<dbReference type="InterPro" id="IPR038729">
    <property type="entry name" value="Rad50/SbcC_AAA"/>
</dbReference>
<accession>A0A076YNM9</accession>
<dbReference type="SUPFAM" id="SSF52540">
    <property type="entry name" value="P-loop containing nucleoside triphosphate hydrolases"/>
    <property type="match status" value="1"/>
</dbReference>
<dbReference type="InterPro" id="IPR027417">
    <property type="entry name" value="P-loop_NTPase"/>
</dbReference>
<dbReference type="KEGG" id="vg:22109745"/>
<sequence length="541" mass="61362">MELVFKEITFKNFLSYGNQPTTINFTAAKSSLIVAANGSGKTAAMIDSVFFALLGEAFRNIKKAQIPNSINVKDCLVDLSFSLDSVDYRVVRGIKPDVFQVFENDQELWEDLKGSDKQKNLNDIIKLDKTLLTNLILISEENVPFMRLDGPSRRTFVERVLGLEIFTHIHNVVKKELKDLKEPYAQLKAKVDSKQELINRLNRIVENSDSPDQSVIDDCKAKIARIDGFLEKAEPTLKKIGDEIDRLTSEMSEANAGLRVANDALSRAESNLLKFESGTCPTCGNEIHSDKIECFQEEKTKASDEKKAASATLASVNEALSPLRKKESDGKAKVDDVRNQRRQLESMITKEEAKQIANVDEELEEATNELADLLEKFTDTKDDFDDFTELDKTLKSGDAKLPIISDYIPFFNQQINEHLERFGLQVFFELDSEFNETIRARYKDLFSYESFSRGQRERINFAILMTWRDIASKLSSLTTNLLIVDEFASKLDENGFETISKALGDLDANIFCIVPVEKSSMDFDRRMKIMFQNGFSVLEEV</sequence>
<name>A0A076YNM9_9CAUD</name>